<gene>
    <name evidence="3" type="ORF">ACH4TF_08590</name>
</gene>
<dbReference type="RefSeq" id="WP_397612500.1">
    <property type="nucleotide sequence ID" value="NZ_JBIRRB010000002.1"/>
</dbReference>
<comment type="caution">
    <text evidence="3">The sequence shown here is derived from an EMBL/GenBank/DDBJ whole genome shotgun (WGS) entry which is preliminary data.</text>
</comment>
<dbReference type="Proteomes" id="UP001611162">
    <property type="component" value="Unassembled WGS sequence"/>
</dbReference>
<evidence type="ECO:0008006" key="5">
    <source>
        <dbReference type="Google" id="ProtNLM"/>
    </source>
</evidence>
<evidence type="ECO:0000313" key="3">
    <source>
        <dbReference type="EMBL" id="MFI0910503.1"/>
    </source>
</evidence>
<evidence type="ECO:0000256" key="1">
    <source>
        <dbReference type="SAM" id="MobiDB-lite"/>
    </source>
</evidence>
<keyword evidence="2" id="KW-0812">Transmembrane</keyword>
<keyword evidence="4" id="KW-1185">Reference proteome</keyword>
<accession>A0ABW7SZ44</accession>
<feature type="transmembrane region" description="Helical" evidence="2">
    <location>
        <begin position="7"/>
        <end position="26"/>
    </location>
</feature>
<feature type="transmembrane region" description="Helical" evidence="2">
    <location>
        <begin position="32"/>
        <end position="53"/>
    </location>
</feature>
<dbReference type="EMBL" id="JBIRRB010000002">
    <property type="protein sequence ID" value="MFI0910503.1"/>
    <property type="molecule type" value="Genomic_DNA"/>
</dbReference>
<protein>
    <recommendedName>
        <fullName evidence="5">Secreted protein</fullName>
    </recommendedName>
</protein>
<keyword evidence="2" id="KW-1133">Transmembrane helix</keyword>
<feature type="region of interest" description="Disordered" evidence="1">
    <location>
        <begin position="60"/>
        <end position="120"/>
    </location>
</feature>
<proteinExistence type="predicted"/>
<organism evidence="3 4">
    <name type="scientific">Streptomyces abikoensis</name>
    <dbReference type="NCBI Taxonomy" id="97398"/>
    <lineage>
        <taxon>Bacteria</taxon>
        <taxon>Bacillati</taxon>
        <taxon>Actinomycetota</taxon>
        <taxon>Actinomycetes</taxon>
        <taxon>Kitasatosporales</taxon>
        <taxon>Streptomycetaceae</taxon>
        <taxon>Streptomyces</taxon>
    </lineage>
</organism>
<evidence type="ECO:0000313" key="4">
    <source>
        <dbReference type="Proteomes" id="UP001611162"/>
    </source>
</evidence>
<keyword evidence="2" id="KW-0472">Membrane</keyword>
<sequence length="120" mass="11897">MSQGRKIAVIVLAAAGVVSTPLIWLLDNPDAGQLAGASIQAAVGIAALVWALFQPSGNRTDDTAVGTGQARASRRGTAVTGIRRPQGRGNGSAKAERTGDATATGDGSSAVAGIDYSPPA</sequence>
<reference evidence="3 4" key="1">
    <citation type="submission" date="2024-10" db="EMBL/GenBank/DDBJ databases">
        <title>The Natural Products Discovery Center: Release of the First 8490 Sequenced Strains for Exploring Actinobacteria Biosynthetic Diversity.</title>
        <authorList>
            <person name="Kalkreuter E."/>
            <person name="Kautsar S.A."/>
            <person name="Yang D."/>
            <person name="Bader C.D."/>
            <person name="Teijaro C.N."/>
            <person name="Fluegel L."/>
            <person name="Davis C.M."/>
            <person name="Simpson J.R."/>
            <person name="Lauterbach L."/>
            <person name="Steele A.D."/>
            <person name="Gui C."/>
            <person name="Meng S."/>
            <person name="Li G."/>
            <person name="Viehrig K."/>
            <person name="Ye F."/>
            <person name="Su P."/>
            <person name="Kiefer A.F."/>
            <person name="Nichols A."/>
            <person name="Cepeda A.J."/>
            <person name="Yan W."/>
            <person name="Fan B."/>
            <person name="Jiang Y."/>
            <person name="Adhikari A."/>
            <person name="Zheng C.-J."/>
            <person name="Schuster L."/>
            <person name="Cowan T.M."/>
            <person name="Smanski M.J."/>
            <person name="Chevrette M.G."/>
            <person name="De Carvalho L.P.S."/>
            <person name="Shen B."/>
        </authorList>
    </citation>
    <scope>NUCLEOTIDE SEQUENCE [LARGE SCALE GENOMIC DNA]</scope>
    <source>
        <strain evidence="3 4">NPDC020979</strain>
    </source>
</reference>
<evidence type="ECO:0000256" key="2">
    <source>
        <dbReference type="SAM" id="Phobius"/>
    </source>
</evidence>
<name>A0ABW7SZ44_9ACTN</name>